<dbReference type="OrthoDB" id="2474229at2"/>
<dbReference type="InterPro" id="IPR048020">
    <property type="entry name" value="Transpos_IS3"/>
</dbReference>
<dbReference type="Pfam" id="PF00665">
    <property type="entry name" value="rve"/>
    <property type="match status" value="1"/>
</dbReference>
<dbReference type="InterPro" id="IPR025948">
    <property type="entry name" value="HTH-like_dom"/>
</dbReference>
<dbReference type="Pfam" id="PF13333">
    <property type="entry name" value="rve_2"/>
    <property type="match status" value="1"/>
</dbReference>
<dbReference type="Pfam" id="PF13276">
    <property type="entry name" value="HTH_21"/>
    <property type="match status" value="1"/>
</dbReference>
<dbReference type="GO" id="GO:0015074">
    <property type="term" value="P:DNA integration"/>
    <property type="evidence" value="ECO:0007669"/>
    <property type="project" value="InterPro"/>
</dbReference>
<keyword evidence="4" id="KW-1185">Reference proteome</keyword>
<dbReference type="InterPro" id="IPR012337">
    <property type="entry name" value="RNaseH-like_sf"/>
</dbReference>
<proteinExistence type="predicted"/>
<dbReference type="Gene3D" id="3.30.420.10">
    <property type="entry name" value="Ribonuclease H-like superfamily/Ribonuclease H"/>
    <property type="match status" value="1"/>
</dbReference>
<organism evidence="3 4">
    <name type="scientific">Thermoactinomyces daqus</name>
    <dbReference type="NCBI Taxonomy" id="1329516"/>
    <lineage>
        <taxon>Bacteria</taxon>
        <taxon>Bacillati</taxon>
        <taxon>Bacillota</taxon>
        <taxon>Bacilli</taxon>
        <taxon>Bacillales</taxon>
        <taxon>Thermoactinomycetaceae</taxon>
        <taxon>Thermoactinomyces</taxon>
    </lineage>
</organism>
<reference evidence="3 4" key="1">
    <citation type="submission" date="2020-07" db="EMBL/GenBank/DDBJ databases">
        <authorList>
            <person name="Feng H."/>
        </authorList>
    </citation>
    <scope>NUCLEOTIDE SEQUENCE [LARGE SCALE GENOMIC DNA]</scope>
    <source>
        <strain evidence="4">s-11</strain>
    </source>
</reference>
<dbReference type="PANTHER" id="PTHR46889:SF4">
    <property type="entry name" value="TRANSPOSASE INSO FOR INSERTION SEQUENCE ELEMENT IS911B-RELATED"/>
    <property type="match status" value="1"/>
</dbReference>
<evidence type="ECO:0000256" key="1">
    <source>
        <dbReference type="ARBA" id="ARBA00002286"/>
    </source>
</evidence>
<dbReference type="GO" id="GO:0003676">
    <property type="term" value="F:nucleic acid binding"/>
    <property type="evidence" value="ECO:0007669"/>
    <property type="project" value="InterPro"/>
</dbReference>
<dbReference type="EMBL" id="JACEIP010000056">
    <property type="protein sequence ID" value="MBA4544660.1"/>
    <property type="molecule type" value="Genomic_DNA"/>
</dbReference>
<dbReference type="PANTHER" id="PTHR46889">
    <property type="entry name" value="TRANSPOSASE INSF FOR INSERTION SEQUENCE IS3B-RELATED"/>
    <property type="match status" value="1"/>
</dbReference>
<dbReference type="PROSITE" id="PS50994">
    <property type="entry name" value="INTEGRASE"/>
    <property type="match status" value="1"/>
</dbReference>
<dbReference type="InterPro" id="IPR001584">
    <property type="entry name" value="Integrase_cat-core"/>
</dbReference>
<gene>
    <name evidence="3" type="ORF">H1164_17680</name>
</gene>
<evidence type="ECO:0000259" key="2">
    <source>
        <dbReference type="PROSITE" id="PS50994"/>
    </source>
</evidence>
<dbReference type="NCBIfam" id="NF033516">
    <property type="entry name" value="transpos_IS3"/>
    <property type="match status" value="1"/>
</dbReference>
<comment type="caution">
    <text evidence="3">The sequence shown here is derived from an EMBL/GenBank/DDBJ whole genome shotgun (WGS) entry which is preliminary data.</text>
</comment>
<sequence length="269" mass="31951">MYAVSLEFIKALFIASRTRLTESTRTRLCFRQREIRKHVRSLCEKYPTYGYRRIWALLCREGVRVNLKTVYRVMKAEGLLQSVKRYEAKRTRQTWDMTLSCSNQVWHIDMTKIWTDEGWAYLFSIIDAYDRRIVAWELNRFCRDDEGIRVLEKAVNHAFPNGVRGSGLKLVQDNGSQFTSRDFVQTLKTLEITPIRTSYRHPQSNGKMERWYRTLKEEEVWPNEYRSLQEAKASLDRYICFYNYERVHSALGYLTPMEAYSGDLSTQIA</sequence>
<dbReference type="SUPFAM" id="SSF53098">
    <property type="entry name" value="Ribonuclease H-like"/>
    <property type="match status" value="1"/>
</dbReference>
<feature type="domain" description="Integrase catalytic" evidence="2">
    <location>
        <begin position="98"/>
        <end position="264"/>
    </location>
</feature>
<evidence type="ECO:0000313" key="3">
    <source>
        <dbReference type="EMBL" id="MBA4544660.1"/>
    </source>
</evidence>
<dbReference type="AlphaFoldDB" id="A0A7W1XDI9"/>
<protein>
    <submittedName>
        <fullName evidence="3">IS3 family transposase</fullName>
    </submittedName>
</protein>
<name>A0A7W1XDI9_9BACL</name>
<comment type="function">
    <text evidence="1">Involved in the transposition of the insertion sequence.</text>
</comment>
<dbReference type="Proteomes" id="UP000530514">
    <property type="component" value="Unassembled WGS sequence"/>
</dbReference>
<accession>A0A7W1XDI9</accession>
<evidence type="ECO:0000313" key="4">
    <source>
        <dbReference type="Proteomes" id="UP000530514"/>
    </source>
</evidence>
<dbReference type="InterPro" id="IPR036397">
    <property type="entry name" value="RNaseH_sf"/>
</dbReference>
<dbReference type="InterPro" id="IPR050900">
    <property type="entry name" value="Transposase_IS3/IS150/IS904"/>
</dbReference>
<dbReference type="RefSeq" id="WP_152568646.1">
    <property type="nucleotide sequence ID" value="NZ_JACEIP010000056.1"/>
</dbReference>